<comment type="caution">
    <text evidence="2">The sequence shown here is derived from an EMBL/GenBank/DDBJ whole genome shotgun (WGS) entry which is preliminary data.</text>
</comment>
<dbReference type="PANTHER" id="PTHR42905:SF16">
    <property type="entry name" value="CARBOXYPHOSPHONOENOLPYRUVATE PHOSPHONOMUTASE-LIKE PROTEIN (AFU_ORTHOLOGUE AFUA_5G07230)"/>
    <property type="match status" value="1"/>
</dbReference>
<evidence type="ECO:0000313" key="3">
    <source>
        <dbReference type="Proteomes" id="UP001500994"/>
    </source>
</evidence>
<dbReference type="PANTHER" id="PTHR42905">
    <property type="entry name" value="PHOSPHOENOLPYRUVATE CARBOXYLASE"/>
    <property type="match status" value="1"/>
</dbReference>
<dbReference type="InterPro" id="IPR015813">
    <property type="entry name" value="Pyrv/PenolPyrv_kinase-like_dom"/>
</dbReference>
<dbReference type="Proteomes" id="UP001500994">
    <property type="component" value="Unassembled WGS sequence"/>
</dbReference>
<keyword evidence="3" id="KW-1185">Reference proteome</keyword>
<dbReference type="SUPFAM" id="SSF51621">
    <property type="entry name" value="Phosphoenolpyruvate/pyruvate domain"/>
    <property type="match status" value="1"/>
</dbReference>
<dbReference type="InterPro" id="IPR040442">
    <property type="entry name" value="Pyrv_kinase-like_dom_sf"/>
</dbReference>
<feature type="region of interest" description="Disordered" evidence="1">
    <location>
        <begin position="326"/>
        <end position="345"/>
    </location>
</feature>
<accession>A0ABN3T367</accession>
<organism evidence="2 3">
    <name type="scientific">Streptomyces lunalinharesii</name>
    <dbReference type="NCBI Taxonomy" id="333384"/>
    <lineage>
        <taxon>Bacteria</taxon>
        <taxon>Bacillati</taxon>
        <taxon>Actinomycetota</taxon>
        <taxon>Actinomycetes</taxon>
        <taxon>Kitasatosporales</taxon>
        <taxon>Streptomycetaceae</taxon>
        <taxon>Streptomyces</taxon>
    </lineage>
</organism>
<dbReference type="InterPro" id="IPR039556">
    <property type="entry name" value="ICL/PEPM"/>
</dbReference>
<feature type="region of interest" description="Disordered" evidence="1">
    <location>
        <begin position="1"/>
        <end position="29"/>
    </location>
</feature>
<evidence type="ECO:0000313" key="2">
    <source>
        <dbReference type="EMBL" id="GAA2691315.1"/>
    </source>
</evidence>
<proteinExistence type="predicted"/>
<sequence>MTTDTRSGAGTGDARSAGDTPGTVPHPAAFHALHHRPGRPLLLPNAWDSASALALAAAGHPAIGTTSLGVAAAHGHPDGRALPEVRDATLALARRLAGRLPCPYTVDIEGGYGTGPDADSGLDSGLDPDSDPGFAQVTSLAVELAGCGAAGINLEDGLPGGRGLRDPSRQAELIRAVKECAPDLFLNARIDTHWLVDTPPPLSEALARAETYLAAGADGVFVPGVTADADLAVLVDGIAAPLNVLFAPGRHTVRRLADLGVRRISTGSLLFRTALGAACAAADALRASGERPGDAPARGAGEPPAFADALAYGEVQRLVGDGAYGGDGGGYGGGDGRGAGECGEG</sequence>
<dbReference type="EMBL" id="BAAARK010000055">
    <property type="protein sequence ID" value="GAA2691315.1"/>
    <property type="molecule type" value="Genomic_DNA"/>
</dbReference>
<gene>
    <name evidence="2" type="ORF">GCM10009864_77050</name>
</gene>
<dbReference type="Pfam" id="PF13714">
    <property type="entry name" value="PEP_mutase"/>
    <property type="match status" value="2"/>
</dbReference>
<dbReference type="GO" id="GO:0016829">
    <property type="term" value="F:lyase activity"/>
    <property type="evidence" value="ECO:0007669"/>
    <property type="project" value="UniProtKB-KW"/>
</dbReference>
<protein>
    <submittedName>
        <fullName evidence="2">Isocitrate lyase/phosphoenolpyruvate mutase family protein</fullName>
    </submittedName>
</protein>
<reference evidence="2 3" key="1">
    <citation type="journal article" date="2019" name="Int. J. Syst. Evol. Microbiol.">
        <title>The Global Catalogue of Microorganisms (GCM) 10K type strain sequencing project: providing services to taxonomists for standard genome sequencing and annotation.</title>
        <authorList>
            <consortium name="The Broad Institute Genomics Platform"/>
            <consortium name="The Broad Institute Genome Sequencing Center for Infectious Disease"/>
            <person name="Wu L."/>
            <person name="Ma J."/>
        </authorList>
    </citation>
    <scope>NUCLEOTIDE SEQUENCE [LARGE SCALE GENOMIC DNA]</scope>
    <source>
        <strain evidence="2 3">JCM 16374</strain>
    </source>
</reference>
<dbReference type="CDD" id="cd00377">
    <property type="entry name" value="ICL_PEPM"/>
    <property type="match status" value="1"/>
</dbReference>
<name>A0ABN3T367_9ACTN</name>
<keyword evidence="2" id="KW-0456">Lyase</keyword>
<dbReference type="Gene3D" id="3.20.20.60">
    <property type="entry name" value="Phosphoenolpyruvate-binding domains"/>
    <property type="match status" value="1"/>
</dbReference>
<evidence type="ECO:0000256" key="1">
    <source>
        <dbReference type="SAM" id="MobiDB-lite"/>
    </source>
</evidence>
<dbReference type="RefSeq" id="WP_344584423.1">
    <property type="nucleotide sequence ID" value="NZ_BAAARK010000055.1"/>
</dbReference>